<feature type="transmembrane region" description="Helical" evidence="6">
    <location>
        <begin position="340"/>
        <end position="362"/>
    </location>
</feature>
<dbReference type="Pfam" id="PF01098">
    <property type="entry name" value="FTSW_RODA_SPOVE"/>
    <property type="match status" value="1"/>
</dbReference>
<evidence type="ECO:0000313" key="8">
    <source>
        <dbReference type="Proteomes" id="UP000199611"/>
    </source>
</evidence>
<feature type="transmembrane region" description="Helical" evidence="6">
    <location>
        <begin position="50"/>
        <end position="66"/>
    </location>
</feature>
<evidence type="ECO:0000256" key="1">
    <source>
        <dbReference type="ARBA" id="ARBA00004141"/>
    </source>
</evidence>
<dbReference type="GO" id="GO:0015648">
    <property type="term" value="F:lipid-linked peptidoglycan transporter activity"/>
    <property type="evidence" value="ECO:0007669"/>
    <property type="project" value="TreeGrafter"/>
</dbReference>
<dbReference type="InterPro" id="IPR001182">
    <property type="entry name" value="FtsW/RodA"/>
</dbReference>
<dbReference type="GO" id="GO:0005886">
    <property type="term" value="C:plasma membrane"/>
    <property type="evidence" value="ECO:0007669"/>
    <property type="project" value="UniProtKB-SubCell"/>
</dbReference>
<dbReference type="EMBL" id="FOUU01000009">
    <property type="protein sequence ID" value="SFM99071.1"/>
    <property type="molecule type" value="Genomic_DNA"/>
</dbReference>
<dbReference type="GO" id="GO:0051301">
    <property type="term" value="P:cell division"/>
    <property type="evidence" value="ECO:0007669"/>
    <property type="project" value="InterPro"/>
</dbReference>
<accession>A0A1I4VD46</accession>
<name>A0A1I4VD46_9BACT</name>
<evidence type="ECO:0000313" key="7">
    <source>
        <dbReference type="EMBL" id="SFM99071.1"/>
    </source>
</evidence>
<evidence type="ECO:0000256" key="4">
    <source>
        <dbReference type="ARBA" id="ARBA00022989"/>
    </source>
</evidence>
<dbReference type="GO" id="GO:0008360">
    <property type="term" value="P:regulation of cell shape"/>
    <property type="evidence" value="ECO:0007669"/>
    <property type="project" value="UniProtKB-KW"/>
</dbReference>
<reference evidence="7 8" key="1">
    <citation type="submission" date="2016-10" db="EMBL/GenBank/DDBJ databases">
        <authorList>
            <person name="de Groot N.N."/>
        </authorList>
    </citation>
    <scope>NUCLEOTIDE SEQUENCE [LARGE SCALE GENOMIC DNA]</scope>
    <source>
        <strain evidence="7 8">DSM 9990</strain>
    </source>
</reference>
<dbReference type="STRING" id="39841.SAMN05660836_02218"/>
<organism evidence="7 8">
    <name type="scientific">Thermodesulforhabdus norvegica</name>
    <dbReference type="NCBI Taxonomy" id="39841"/>
    <lineage>
        <taxon>Bacteria</taxon>
        <taxon>Pseudomonadati</taxon>
        <taxon>Thermodesulfobacteriota</taxon>
        <taxon>Syntrophobacteria</taxon>
        <taxon>Syntrophobacterales</taxon>
        <taxon>Thermodesulforhabdaceae</taxon>
        <taxon>Thermodesulforhabdus</taxon>
    </lineage>
</organism>
<dbReference type="NCBIfam" id="TIGR02210">
    <property type="entry name" value="rodA_shape"/>
    <property type="match status" value="1"/>
</dbReference>
<dbReference type="UniPathway" id="UPA00219"/>
<sequence>MIDRRLIEYFDWVIFFVAFVLSSVGLVNLYSATYVTGSQGILNSYLVKQGLWIVIGLICMFGLVSFDYKHLSIVSIPLYVIGVILLILVLVIGEESHGALRWIALGPIRFQVSEIVKVIMVITVAAWGASDGVTLYPGAGKVAQFLIMVLVPFILIAIEPDLGTALALGLICCTMFFVLGVRKRWLIGGMVFLLMVAYPVWNYGLKEYQKDRIKAVLNPDKDPQRTGYHVRQSKIAIGSGGLSGKGYLKGTQHRLRFLPERHTDFAFAVWAEEFGFTGVCAVLSLYLLLLYRCFWCVLSARDRMGSLIAMGVTAIFMWEVIINVGMVLGFLPVVGMPLPFISYGGSAMVRNWIAVGLIENVAMRRFNYRASKGR</sequence>
<dbReference type="InterPro" id="IPR011923">
    <property type="entry name" value="RodA/MrdB"/>
</dbReference>
<comment type="catalytic activity">
    <reaction evidence="6">
        <text>[GlcNAc-(1-&gt;4)-Mur2Ac(oyl-L-Ala-gamma-D-Glu-L-Lys-D-Ala-D-Ala)](n)-di-trans,octa-cis-undecaprenyl diphosphate + beta-D-GlcNAc-(1-&gt;4)-Mur2Ac(oyl-L-Ala-gamma-D-Glu-L-Lys-D-Ala-D-Ala)-di-trans,octa-cis-undecaprenyl diphosphate = [GlcNAc-(1-&gt;4)-Mur2Ac(oyl-L-Ala-gamma-D-Glu-L-Lys-D-Ala-D-Ala)](n+1)-di-trans,octa-cis-undecaprenyl diphosphate + di-trans,octa-cis-undecaprenyl diphosphate + H(+)</text>
        <dbReference type="Rhea" id="RHEA:23708"/>
        <dbReference type="Rhea" id="RHEA-COMP:9602"/>
        <dbReference type="Rhea" id="RHEA-COMP:9603"/>
        <dbReference type="ChEBI" id="CHEBI:15378"/>
        <dbReference type="ChEBI" id="CHEBI:58405"/>
        <dbReference type="ChEBI" id="CHEBI:60033"/>
        <dbReference type="ChEBI" id="CHEBI:78435"/>
        <dbReference type="EC" id="2.4.99.28"/>
    </reaction>
</comment>
<dbReference type="PANTHER" id="PTHR30474">
    <property type="entry name" value="CELL CYCLE PROTEIN"/>
    <property type="match status" value="1"/>
</dbReference>
<keyword evidence="8" id="KW-1185">Reference proteome</keyword>
<feature type="transmembrane region" description="Helical" evidence="6">
    <location>
        <begin position="142"/>
        <end position="158"/>
    </location>
</feature>
<dbReference type="AlphaFoldDB" id="A0A1I4VD46"/>
<feature type="transmembrane region" description="Helical" evidence="6">
    <location>
        <begin position="274"/>
        <end position="295"/>
    </location>
</feature>
<dbReference type="GO" id="GO:0009252">
    <property type="term" value="P:peptidoglycan biosynthetic process"/>
    <property type="evidence" value="ECO:0007669"/>
    <property type="project" value="UniProtKB-UniRule"/>
</dbReference>
<feature type="transmembrane region" description="Helical" evidence="6">
    <location>
        <begin position="185"/>
        <end position="201"/>
    </location>
</feature>
<dbReference type="GO" id="GO:0008955">
    <property type="term" value="F:peptidoglycan glycosyltransferase activity"/>
    <property type="evidence" value="ECO:0007669"/>
    <property type="project" value="UniProtKB-UniRule"/>
</dbReference>
<evidence type="ECO:0000256" key="2">
    <source>
        <dbReference type="ARBA" id="ARBA00022692"/>
    </source>
</evidence>
<keyword evidence="2 6" id="KW-0812">Transmembrane</keyword>
<evidence type="ECO:0000256" key="3">
    <source>
        <dbReference type="ARBA" id="ARBA00022960"/>
    </source>
</evidence>
<evidence type="ECO:0000256" key="6">
    <source>
        <dbReference type="HAMAP-Rule" id="MF_02079"/>
    </source>
</evidence>
<keyword evidence="5 6" id="KW-0472">Membrane</keyword>
<feature type="transmembrane region" description="Helical" evidence="6">
    <location>
        <begin position="112"/>
        <end position="130"/>
    </location>
</feature>
<dbReference type="EC" id="2.4.99.28" evidence="6"/>
<feature type="transmembrane region" description="Helical" evidence="6">
    <location>
        <begin position="164"/>
        <end position="180"/>
    </location>
</feature>
<feature type="transmembrane region" description="Helical" evidence="6">
    <location>
        <begin position="12"/>
        <end position="30"/>
    </location>
</feature>
<comment type="pathway">
    <text evidence="6">Cell wall biogenesis; peptidoglycan biosynthesis.</text>
</comment>
<feature type="transmembrane region" description="Helical" evidence="6">
    <location>
        <begin position="73"/>
        <end position="92"/>
    </location>
</feature>
<dbReference type="PANTHER" id="PTHR30474:SF1">
    <property type="entry name" value="PEPTIDOGLYCAN GLYCOSYLTRANSFERASE MRDB"/>
    <property type="match status" value="1"/>
</dbReference>
<dbReference type="GO" id="GO:0071555">
    <property type="term" value="P:cell wall organization"/>
    <property type="evidence" value="ECO:0007669"/>
    <property type="project" value="UniProtKB-KW"/>
</dbReference>
<proteinExistence type="inferred from homology"/>
<keyword evidence="6" id="KW-0808">Transferase</keyword>
<keyword evidence="6" id="KW-0961">Cell wall biogenesis/degradation</keyword>
<keyword evidence="6" id="KW-1003">Cell membrane</keyword>
<feature type="transmembrane region" description="Helical" evidence="6">
    <location>
        <begin position="307"/>
        <end position="334"/>
    </location>
</feature>
<gene>
    <name evidence="6" type="primary">rodA</name>
    <name evidence="7" type="ORF">SAMN05660836_02218</name>
</gene>
<evidence type="ECO:0000256" key="5">
    <source>
        <dbReference type="ARBA" id="ARBA00023136"/>
    </source>
</evidence>
<keyword evidence="3 6" id="KW-0133">Cell shape</keyword>
<keyword evidence="6" id="KW-0573">Peptidoglycan synthesis</keyword>
<keyword evidence="6" id="KW-0328">Glycosyltransferase</keyword>
<dbReference type="GO" id="GO:0032153">
    <property type="term" value="C:cell division site"/>
    <property type="evidence" value="ECO:0007669"/>
    <property type="project" value="TreeGrafter"/>
</dbReference>
<dbReference type="Proteomes" id="UP000199611">
    <property type="component" value="Unassembled WGS sequence"/>
</dbReference>
<comment type="similarity">
    <text evidence="6">Belongs to the SEDS family. MrdB/RodA subfamily.</text>
</comment>
<dbReference type="RefSeq" id="WP_177193626.1">
    <property type="nucleotide sequence ID" value="NZ_FOUU01000009.1"/>
</dbReference>
<keyword evidence="4 6" id="KW-1133">Transmembrane helix</keyword>
<dbReference type="HAMAP" id="MF_02079">
    <property type="entry name" value="PGT_RodA"/>
    <property type="match status" value="1"/>
</dbReference>
<comment type="subcellular location">
    <subcellularLocation>
        <location evidence="6">Cell membrane</location>
        <topology evidence="6">Multi-pass membrane protein</topology>
    </subcellularLocation>
    <subcellularLocation>
        <location evidence="1">Membrane</location>
        <topology evidence="1">Multi-pass membrane protein</topology>
    </subcellularLocation>
</comment>
<protein>
    <recommendedName>
        <fullName evidence="6">Peptidoglycan glycosyltransferase RodA</fullName>
        <shortName evidence="6">PGT</shortName>
        <ecNumber evidence="6">2.4.99.28</ecNumber>
    </recommendedName>
    <alternativeName>
        <fullName evidence="6">Cell elongation protein RodA</fullName>
    </alternativeName>
    <alternativeName>
        <fullName evidence="6">Cell wall polymerase</fullName>
    </alternativeName>
    <alternativeName>
        <fullName evidence="6">Peptidoglycan polymerase</fullName>
        <shortName evidence="6">PG polymerase</shortName>
    </alternativeName>
</protein>
<comment type="function">
    <text evidence="6">Peptidoglycan polymerase that is essential for cell wall elongation.</text>
</comment>